<feature type="transmembrane region" description="Helical" evidence="9">
    <location>
        <begin position="227"/>
        <end position="247"/>
    </location>
</feature>
<dbReference type="Pfam" id="PF03798">
    <property type="entry name" value="TRAM_LAG1_CLN8"/>
    <property type="match status" value="1"/>
</dbReference>
<dbReference type="OrthoDB" id="537032at2759"/>
<keyword evidence="6 8" id="KW-0472">Membrane</keyword>
<dbReference type="AlphaFoldDB" id="E4WWF4"/>
<keyword evidence="13" id="KW-1185">Reference proteome</keyword>
<feature type="transmembrane region" description="Helical" evidence="9">
    <location>
        <begin position="277"/>
        <end position="301"/>
    </location>
</feature>
<protein>
    <recommendedName>
        <fullName evidence="10">TLC domain-containing protein</fullName>
    </recommendedName>
</protein>
<evidence type="ECO:0000256" key="5">
    <source>
        <dbReference type="ARBA" id="ARBA00022989"/>
    </source>
</evidence>
<dbReference type="PANTHER" id="PTHR12560:SF58">
    <property type="entry name" value="CERAMIDE SYNTHASE 1"/>
    <property type="match status" value="1"/>
</dbReference>
<feature type="domain" description="TLC" evidence="10">
    <location>
        <begin position="81"/>
        <end position="305"/>
    </location>
</feature>
<evidence type="ECO:0000256" key="7">
    <source>
        <dbReference type="ARBA" id="ARBA00049036"/>
    </source>
</evidence>
<gene>
    <name evidence="12" type="ORF">GSOID_T00009226001</name>
    <name evidence="11" type="ORF">GSOID_T00014115001</name>
</gene>
<dbReference type="EMBL" id="FN653671">
    <property type="protein sequence ID" value="CBY15798.1"/>
    <property type="molecule type" value="Genomic_DNA"/>
</dbReference>
<keyword evidence="5 9" id="KW-1133">Transmembrane helix</keyword>
<dbReference type="PANTHER" id="PTHR12560">
    <property type="entry name" value="LONGEVITY ASSURANCE FACTOR 1 LAG1"/>
    <property type="match status" value="1"/>
</dbReference>
<evidence type="ECO:0000256" key="8">
    <source>
        <dbReference type="PROSITE-ProRule" id="PRU00205"/>
    </source>
</evidence>
<evidence type="ECO:0000313" key="13">
    <source>
        <dbReference type="Proteomes" id="UP000001307"/>
    </source>
</evidence>
<comment type="subcellular location">
    <subcellularLocation>
        <location evidence="1">Membrane</location>
        <topology evidence="1">Multi-pass membrane protein</topology>
    </subcellularLocation>
</comment>
<dbReference type="EMBL" id="FN653017">
    <property type="protein sequence ID" value="CBY21458.1"/>
    <property type="molecule type" value="Genomic_DNA"/>
</dbReference>
<evidence type="ECO:0000256" key="6">
    <source>
        <dbReference type="ARBA" id="ARBA00023136"/>
    </source>
</evidence>
<feature type="transmembrane region" description="Helical" evidence="9">
    <location>
        <begin position="139"/>
        <end position="159"/>
    </location>
</feature>
<comment type="pathway">
    <text evidence="2">Lipid metabolism; sphingolipid metabolism.</text>
</comment>
<evidence type="ECO:0000256" key="2">
    <source>
        <dbReference type="ARBA" id="ARBA00004760"/>
    </source>
</evidence>
<dbReference type="Proteomes" id="UP000001307">
    <property type="component" value="Unassembled WGS sequence"/>
</dbReference>
<evidence type="ECO:0000313" key="12">
    <source>
        <dbReference type="EMBL" id="CBY21458.1"/>
    </source>
</evidence>
<feature type="transmembrane region" description="Helical" evidence="9">
    <location>
        <begin position="52"/>
        <end position="73"/>
    </location>
</feature>
<proteinExistence type="predicted"/>
<dbReference type="InterPro" id="IPR006634">
    <property type="entry name" value="TLC-dom"/>
</dbReference>
<dbReference type="InParanoid" id="E4WWF4"/>
<dbReference type="InterPro" id="IPR016439">
    <property type="entry name" value="Lag1/Lac1-like"/>
</dbReference>
<organism evidence="12">
    <name type="scientific">Oikopleura dioica</name>
    <name type="common">Tunicate</name>
    <dbReference type="NCBI Taxonomy" id="34765"/>
    <lineage>
        <taxon>Eukaryota</taxon>
        <taxon>Metazoa</taxon>
        <taxon>Chordata</taxon>
        <taxon>Tunicata</taxon>
        <taxon>Appendicularia</taxon>
        <taxon>Copelata</taxon>
        <taxon>Oikopleuridae</taxon>
        <taxon>Oikopleura</taxon>
    </lineage>
</organism>
<name>E4WWF4_OIKDI</name>
<dbReference type="GO" id="GO:0016020">
    <property type="term" value="C:membrane"/>
    <property type="evidence" value="ECO:0007669"/>
    <property type="project" value="UniProtKB-SubCell"/>
</dbReference>
<evidence type="ECO:0000256" key="3">
    <source>
        <dbReference type="ARBA" id="ARBA00004991"/>
    </source>
</evidence>
<dbReference type="PIRSF" id="PIRSF005225">
    <property type="entry name" value="LAG1_LAC1"/>
    <property type="match status" value="1"/>
</dbReference>
<comment type="pathway">
    <text evidence="3">Sphingolipid metabolism.</text>
</comment>
<evidence type="ECO:0000259" key="10">
    <source>
        <dbReference type="PROSITE" id="PS50922"/>
    </source>
</evidence>
<evidence type="ECO:0000256" key="1">
    <source>
        <dbReference type="ARBA" id="ARBA00004141"/>
    </source>
</evidence>
<keyword evidence="4 8" id="KW-0812">Transmembrane</keyword>
<comment type="catalytic activity">
    <reaction evidence="7">
        <text>sphinganine + octadecanoyl-CoA = N-(octadecanoyl)-sphinganine + CoA + H(+)</text>
        <dbReference type="Rhea" id="RHEA:36547"/>
        <dbReference type="ChEBI" id="CHEBI:15378"/>
        <dbReference type="ChEBI" id="CHEBI:57287"/>
        <dbReference type="ChEBI" id="CHEBI:57394"/>
        <dbReference type="ChEBI" id="CHEBI:57817"/>
        <dbReference type="ChEBI" id="CHEBI:67033"/>
    </reaction>
    <physiologicalReaction direction="left-to-right" evidence="7">
        <dbReference type="Rhea" id="RHEA:36548"/>
    </physiologicalReaction>
</comment>
<accession>E4WWF4</accession>
<evidence type="ECO:0000256" key="9">
    <source>
        <dbReference type="SAM" id="Phobius"/>
    </source>
</evidence>
<dbReference type="SMART" id="SM00724">
    <property type="entry name" value="TLC"/>
    <property type="match status" value="1"/>
</dbReference>
<dbReference type="GO" id="GO:0046513">
    <property type="term" value="P:ceramide biosynthetic process"/>
    <property type="evidence" value="ECO:0007669"/>
    <property type="project" value="InterPro"/>
</dbReference>
<evidence type="ECO:0000313" key="11">
    <source>
        <dbReference type="EMBL" id="CBY15798.1"/>
    </source>
</evidence>
<reference evidence="12" key="1">
    <citation type="journal article" date="2010" name="Science">
        <title>Plasticity of animal genome architecture unmasked by rapid evolution of a pelagic tunicate.</title>
        <authorList>
            <person name="Denoeud F."/>
            <person name="Henriet S."/>
            <person name="Mungpakdee S."/>
            <person name="Aury J.M."/>
            <person name="Da Silva C."/>
            <person name="Brinkmann H."/>
            <person name="Mikhaleva J."/>
            <person name="Olsen L.C."/>
            <person name="Jubin C."/>
            <person name="Canestro C."/>
            <person name="Bouquet J.M."/>
            <person name="Danks G."/>
            <person name="Poulain J."/>
            <person name="Campsteijn C."/>
            <person name="Adamski M."/>
            <person name="Cross I."/>
            <person name="Yadetie F."/>
            <person name="Muffato M."/>
            <person name="Louis A."/>
            <person name="Butcher S."/>
            <person name="Tsagkogeorga G."/>
            <person name="Konrad A."/>
            <person name="Singh S."/>
            <person name="Jensen M.F."/>
            <person name="Cong E.H."/>
            <person name="Eikeseth-Otteraa H."/>
            <person name="Noel B."/>
            <person name="Anthouard V."/>
            <person name="Porcel B.M."/>
            <person name="Kachouri-Lafond R."/>
            <person name="Nishino A."/>
            <person name="Ugolini M."/>
            <person name="Chourrout P."/>
            <person name="Nishida H."/>
            <person name="Aasland R."/>
            <person name="Huzurbazar S."/>
            <person name="Westhof E."/>
            <person name="Delsuc F."/>
            <person name="Lehrach H."/>
            <person name="Reinhardt R."/>
            <person name="Weissenbach J."/>
            <person name="Roy S.W."/>
            <person name="Artiguenave F."/>
            <person name="Postlethwait J.H."/>
            <person name="Manak J.R."/>
            <person name="Thompson E.M."/>
            <person name="Jaillon O."/>
            <person name="Du Pasquier L."/>
            <person name="Boudinot P."/>
            <person name="Liberles D.A."/>
            <person name="Volff J.N."/>
            <person name="Philippe H."/>
            <person name="Lenhard B."/>
            <person name="Roest Crollius H."/>
            <person name="Wincker P."/>
            <person name="Chourrout D."/>
        </authorList>
    </citation>
    <scope>NUCLEOTIDE SEQUENCE [LARGE SCALE GENOMIC DNA]</scope>
</reference>
<sequence length="326" mass="38130">MEYDRDPSYVQLVTDIAEKFTEYSASLTADDLTISSITKTVLIHWNFSTADVIFPLIAALLIFALKQIIQVILNAIDLTNFKPVDAKKLPESVFQLIIYSGLWILETKIVLDNDFLVSPSKTFHNWSEKREEPMPTDAYWLYITVIGFYIQALVCCILVDERRKDTHVMILHHIATLFLVVFSFGMRFWAIGCLVLFCHDICDIFLDISKLFLYFQNRIVCSKPTWYICEIAKSISFALFVLSWVWFRFNLYPRKAIYGAAYHSMVQIDGGPPVYPFYSFLLMTIQVMHIYWFIFIFKLLLKILTGEKMRDTRENEEVENSEKKTD</sequence>
<dbReference type="GO" id="GO:0050291">
    <property type="term" value="F:sphingosine N-acyltransferase activity"/>
    <property type="evidence" value="ECO:0007669"/>
    <property type="project" value="InterPro"/>
</dbReference>
<dbReference type="PROSITE" id="PS50922">
    <property type="entry name" value="TLC"/>
    <property type="match status" value="1"/>
</dbReference>
<dbReference type="UniPathway" id="UPA00222"/>
<evidence type="ECO:0000256" key="4">
    <source>
        <dbReference type="ARBA" id="ARBA00022692"/>
    </source>
</evidence>